<keyword evidence="5" id="KW-0547">Nucleotide-binding</keyword>
<keyword evidence="13" id="KW-1185">Reference proteome</keyword>
<feature type="transmembrane region" description="Helical" evidence="9">
    <location>
        <begin position="442"/>
        <end position="460"/>
    </location>
</feature>
<dbReference type="EMBL" id="VCIW01000002">
    <property type="protein sequence ID" value="TLS53305.1"/>
    <property type="molecule type" value="Genomic_DNA"/>
</dbReference>
<feature type="transmembrane region" description="Helical" evidence="9">
    <location>
        <begin position="400"/>
        <end position="422"/>
    </location>
</feature>
<dbReference type="InterPro" id="IPR039421">
    <property type="entry name" value="Type_1_exporter"/>
</dbReference>
<feature type="transmembrane region" description="Helical" evidence="9">
    <location>
        <begin position="289"/>
        <end position="313"/>
    </location>
</feature>
<dbReference type="Pfam" id="PF00664">
    <property type="entry name" value="ABC_membrane"/>
    <property type="match status" value="1"/>
</dbReference>
<evidence type="ECO:0000256" key="7">
    <source>
        <dbReference type="ARBA" id="ARBA00022989"/>
    </source>
</evidence>
<evidence type="ECO:0000256" key="6">
    <source>
        <dbReference type="ARBA" id="ARBA00022840"/>
    </source>
</evidence>
<evidence type="ECO:0000256" key="5">
    <source>
        <dbReference type="ARBA" id="ARBA00022741"/>
    </source>
</evidence>
<feature type="domain" description="ABC transmembrane type-1" evidence="11">
    <location>
        <begin position="208"/>
        <end position="462"/>
    </location>
</feature>
<dbReference type="GO" id="GO:0005886">
    <property type="term" value="C:plasma membrane"/>
    <property type="evidence" value="ECO:0007669"/>
    <property type="project" value="UniProtKB-SubCell"/>
</dbReference>
<evidence type="ECO:0000256" key="9">
    <source>
        <dbReference type="SAM" id="Phobius"/>
    </source>
</evidence>
<comment type="caution">
    <text evidence="12">The sequence shown here is derived from an EMBL/GenBank/DDBJ whole genome shotgun (WGS) entry which is preliminary data.</text>
</comment>
<evidence type="ECO:0000259" key="11">
    <source>
        <dbReference type="PROSITE" id="PS50929"/>
    </source>
</evidence>
<evidence type="ECO:0000313" key="13">
    <source>
        <dbReference type="Proteomes" id="UP000309676"/>
    </source>
</evidence>
<evidence type="ECO:0000259" key="10">
    <source>
        <dbReference type="PROSITE" id="PS50893"/>
    </source>
</evidence>
<dbReference type="PANTHER" id="PTHR43394:SF1">
    <property type="entry name" value="ATP-BINDING CASSETTE SUB-FAMILY B MEMBER 10, MITOCHONDRIAL"/>
    <property type="match status" value="1"/>
</dbReference>
<gene>
    <name evidence="12" type="ORF">FE782_03245</name>
</gene>
<dbReference type="GO" id="GO:0015421">
    <property type="term" value="F:ABC-type oligopeptide transporter activity"/>
    <property type="evidence" value="ECO:0007669"/>
    <property type="project" value="TreeGrafter"/>
</dbReference>
<keyword evidence="3" id="KW-1003">Cell membrane</keyword>
<feature type="domain" description="ABC transporter" evidence="10">
    <location>
        <begin position="497"/>
        <end position="732"/>
    </location>
</feature>
<keyword evidence="6 12" id="KW-0067">ATP-binding</keyword>
<dbReference type="RefSeq" id="WP_138192475.1">
    <property type="nucleotide sequence ID" value="NZ_VCIW01000002.1"/>
</dbReference>
<keyword evidence="2" id="KW-0813">Transport</keyword>
<dbReference type="Gene3D" id="1.20.1560.10">
    <property type="entry name" value="ABC transporter type 1, transmembrane domain"/>
    <property type="match status" value="1"/>
</dbReference>
<dbReference type="PANTHER" id="PTHR43394">
    <property type="entry name" value="ATP-DEPENDENT PERMEASE MDL1, MITOCHONDRIAL"/>
    <property type="match status" value="1"/>
</dbReference>
<keyword evidence="7 9" id="KW-1133">Transmembrane helix</keyword>
<dbReference type="PROSITE" id="PS50929">
    <property type="entry name" value="ABC_TM1F"/>
    <property type="match status" value="1"/>
</dbReference>
<dbReference type="InterPro" id="IPR036640">
    <property type="entry name" value="ABC1_TM_sf"/>
</dbReference>
<dbReference type="PROSITE" id="PS50893">
    <property type="entry name" value="ABC_TRANSPORTER_2"/>
    <property type="match status" value="1"/>
</dbReference>
<dbReference type="SUPFAM" id="SSF52540">
    <property type="entry name" value="P-loop containing nucleoside triphosphate hydrolases"/>
    <property type="match status" value="1"/>
</dbReference>
<dbReference type="InterPro" id="IPR011527">
    <property type="entry name" value="ABC1_TM_dom"/>
</dbReference>
<reference evidence="12 13" key="1">
    <citation type="submission" date="2019-05" db="EMBL/GenBank/DDBJ databases">
        <authorList>
            <person name="Narsing Rao M.P."/>
            <person name="Li W.J."/>
        </authorList>
    </citation>
    <scope>NUCLEOTIDE SEQUENCE [LARGE SCALE GENOMIC DNA]</scope>
    <source>
        <strain evidence="12 13">SYSU_K30003</strain>
    </source>
</reference>
<evidence type="ECO:0000256" key="3">
    <source>
        <dbReference type="ARBA" id="ARBA00022475"/>
    </source>
</evidence>
<evidence type="ECO:0000256" key="8">
    <source>
        <dbReference type="ARBA" id="ARBA00023136"/>
    </source>
</evidence>
<dbReference type="GO" id="GO:0016887">
    <property type="term" value="F:ATP hydrolysis activity"/>
    <property type="evidence" value="ECO:0007669"/>
    <property type="project" value="InterPro"/>
</dbReference>
<evidence type="ECO:0000256" key="2">
    <source>
        <dbReference type="ARBA" id="ARBA00022448"/>
    </source>
</evidence>
<dbReference type="SUPFAM" id="SSF90123">
    <property type="entry name" value="ABC transporter transmembrane region"/>
    <property type="match status" value="1"/>
</dbReference>
<dbReference type="PROSITE" id="PS00211">
    <property type="entry name" value="ABC_TRANSPORTER_1"/>
    <property type="match status" value="1"/>
</dbReference>
<dbReference type="InterPro" id="IPR017871">
    <property type="entry name" value="ABC_transporter-like_CS"/>
</dbReference>
<dbReference type="Gene3D" id="3.40.50.300">
    <property type="entry name" value="P-loop containing nucleotide triphosphate hydrolases"/>
    <property type="match status" value="1"/>
</dbReference>
<keyword evidence="8 9" id="KW-0472">Membrane</keyword>
<dbReference type="OrthoDB" id="9770415at2"/>
<feature type="transmembrane region" description="Helical" evidence="9">
    <location>
        <begin position="215"/>
        <end position="241"/>
    </location>
</feature>
<dbReference type="InterPro" id="IPR027417">
    <property type="entry name" value="P-loop_NTPase"/>
</dbReference>
<dbReference type="FunFam" id="3.40.50.300:FF:000854">
    <property type="entry name" value="Multidrug ABC transporter ATP-binding protein"/>
    <property type="match status" value="1"/>
</dbReference>
<sequence>MKLVFRYLKPFAAALTVSIVFLFVQVLCDLGLPRLMSDMVDTGIQAGGIEQGAPEAISAEGVDLLKTFLSEQDAETLANGYASTPAGEGGAIAERFPAAGTQDVYRLTERDGERSEAVDEVYTRAAYAMALTMQSLQQASPEGAAGQGDTGSLELSQLYAMAPMFAELKASGGLDAYIAAAAGDESMAGSQIAVMFTRLFYGELGVDLKQFQRDYIVGIGLKMLGVALLGGVAAIVVGWYASKIGTSVAMRMRRDVFEKVGRFSNAEYDKFSTASLITRTTNDVQQIQTLILMGIRLLLFAPIMGVGGIILAIRSSASMSWIIAVAVIAIVGIILIMFALAVPKFKTLQKLIDKLNLVSRENLSGMMVIRAFGNERYEEGRFEQANDNLRRTNRFVQRTMAFLFPAMTLVMNLITLLIIWVGAHQIAASELQIGNMMAFMQYAMQIIMSFLFMSMMFLMVPRAIASAERIQEVLNTELTIREPADAKTFERGDGVTVEFDRVSFRYGNAEEAVLEDISFTAKPGQTTAFIGTTGARKSTLVNLVPRFYDVTAGRITLNGIDIRELSQKELRETIGYVPQKGILFTGDIASNVRYGYETADETEVREALEVAQASGFIEKMEQGVASPISQGGTNVSGGQRQRLAIARALIRKAPVYIFDDSFSALDLKTDAALRRALKQFTSNATVLVVAQRVSTIKNAEQIIVLDHGRIVGKGTHEKLLESCPTYRDIAESQLTKEELG</sequence>
<dbReference type="GO" id="GO:0005524">
    <property type="term" value="F:ATP binding"/>
    <property type="evidence" value="ECO:0007669"/>
    <property type="project" value="UniProtKB-KW"/>
</dbReference>
<organism evidence="12 13">
    <name type="scientific">Paenibacillus antri</name>
    <dbReference type="NCBI Taxonomy" id="2582848"/>
    <lineage>
        <taxon>Bacteria</taxon>
        <taxon>Bacillati</taxon>
        <taxon>Bacillota</taxon>
        <taxon>Bacilli</taxon>
        <taxon>Bacillales</taxon>
        <taxon>Paenibacillaceae</taxon>
        <taxon>Paenibacillus</taxon>
    </lineage>
</organism>
<dbReference type="Pfam" id="PF00005">
    <property type="entry name" value="ABC_tran"/>
    <property type="match status" value="1"/>
</dbReference>
<evidence type="ECO:0000256" key="1">
    <source>
        <dbReference type="ARBA" id="ARBA00004651"/>
    </source>
</evidence>
<dbReference type="InterPro" id="IPR003593">
    <property type="entry name" value="AAA+_ATPase"/>
</dbReference>
<protein>
    <submittedName>
        <fullName evidence="12">ABC transporter ATP-binding protein</fullName>
    </submittedName>
</protein>
<proteinExistence type="predicted"/>
<name>A0A5R9GMT6_9BACL</name>
<dbReference type="SMART" id="SM00382">
    <property type="entry name" value="AAA"/>
    <property type="match status" value="1"/>
</dbReference>
<keyword evidence="4 9" id="KW-0812">Transmembrane</keyword>
<accession>A0A5R9GMT6</accession>
<dbReference type="Proteomes" id="UP000309676">
    <property type="component" value="Unassembled WGS sequence"/>
</dbReference>
<evidence type="ECO:0000256" key="4">
    <source>
        <dbReference type="ARBA" id="ARBA00022692"/>
    </source>
</evidence>
<comment type="subcellular location">
    <subcellularLocation>
        <location evidence="1">Cell membrane</location>
        <topology evidence="1">Multi-pass membrane protein</topology>
    </subcellularLocation>
</comment>
<dbReference type="AlphaFoldDB" id="A0A5R9GMT6"/>
<feature type="transmembrane region" description="Helical" evidence="9">
    <location>
        <begin position="319"/>
        <end position="342"/>
    </location>
</feature>
<dbReference type="InterPro" id="IPR003439">
    <property type="entry name" value="ABC_transporter-like_ATP-bd"/>
</dbReference>
<dbReference type="CDD" id="cd18548">
    <property type="entry name" value="ABC_6TM_Tm287_like"/>
    <property type="match status" value="1"/>
</dbReference>
<evidence type="ECO:0000313" key="12">
    <source>
        <dbReference type="EMBL" id="TLS53305.1"/>
    </source>
</evidence>